<organism evidence="2 3">
    <name type="scientific">Cladophialophora immunda</name>
    <dbReference type="NCBI Taxonomy" id="569365"/>
    <lineage>
        <taxon>Eukaryota</taxon>
        <taxon>Fungi</taxon>
        <taxon>Dikarya</taxon>
        <taxon>Ascomycota</taxon>
        <taxon>Pezizomycotina</taxon>
        <taxon>Eurotiomycetes</taxon>
        <taxon>Chaetothyriomycetidae</taxon>
        <taxon>Chaetothyriales</taxon>
        <taxon>Herpotrichiellaceae</taxon>
        <taxon>Cladophialophora</taxon>
    </lineage>
</organism>
<dbReference type="VEuPathDB" id="FungiDB:PV07_08396"/>
<sequence>MSFMQKIKWNFRKTKVDLLVAEIDILYAGKKIRTHRRKRRSKKAEDDAKAQFARAQIAVVEQINATAIKEDCQAKVEKDEQNAVDETTGTRNGEGKSAAVVKHLPHIPQLVNNTAMVYFRQLVGQARDISEERSLVISNTVNLLQALLDQWTNLAADSTAAASADEAEPPTARVENEQTPRESNSDTATGSKGTDDAQDIWRNHYLLSQKRVEELEAELLKMKMSENINSRAESARNTEAEEKGTRKAKRREGNAAADETEPASRSSAPGDWDE</sequence>
<dbReference type="STRING" id="569365.A0A0D2C1L8"/>
<dbReference type="HOGENOM" id="CLU_1015659_0_0_1"/>
<dbReference type="OrthoDB" id="4121285at2759"/>
<feature type="compositionally biased region" description="Basic and acidic residues" evidence="1">
    <location>
        <begin position="174"/>
        <end position="184"/>
    </location>
</feature>
<dbReference type="GeneID" id="27347590"/>
<feature type="compositionally biased region" description="Basic and acidic residues" evidence="1">
    <location>
        <begin position="233"/>
        <end position="245"/>
    </location>
</feature>
<dbReference type="RefSeq" id="XP_016245414.1">
    <property type="nucleotide sequence ID" value="XM_016395558.1"/>
</dbReference>
<proteinExistence type="predicted"/>
<accession>A0A0D2C1L8</accession>
<evidence type="ECO:0000313" key="2">
    <source>
        <dbReference type="EMBL" id="KIW25198.1"/>
    </source>
</evidence>
<dbReference type="AlphaFoldDB" id="A0A0D2C1L8"/>
<evidence type="ECO:0000313" key="3">
    <source>
        <dbReference type="Proteomes" id="UP000054466"/>
    </source>
</evidence>
<reference evidence="2 3" key="1">
    <citation type="submission" date="2015-01" db="EMBL/GenBank/DDBJ databases">
        <title>The Genome Sequence of Cladophialophora immunda CBS83496.</title>
        <authorList>
            <consortium name="The Broad Institute Genomics Platform"/>
            <person name="Cuomo C."/>
            <person name="de Hoog S."/>
            <person name="Gorbushina A."/>
            <person name="Stielow B."/>
            <person name="Teixiera M."/>
            <person name="Abouelleil A."/>
            <person name="Chapman S.B."/>
            <person name="Priest M."/>
            <person name="Young S.K."/>
            <person name="Wortman J."/>
            <person name="Nusbaum C."/>
            <person name="Birren B."/>
        </authorList>
    </citation>
    <scope>NUCLEOTIDE SEQUENCE [LARGE SCALE GENOMIC DNA]</scope>
    <source>
        <strain evidence="2 3">CBS 83496</strain>
    </source>
</reference>
<gene>
    <name evidence="2" type="ORF">PV07_08396</name>
</gene>
<feature type="region of interest" description="Disordered" evidence="1">
    <location>
        <begin position="159"/>
        <end position="196"/>
    </location>
</feature>
<name>A0A0D2C1L8_9EURO</name>
<dbReference type="Proteomes" id="UP000054466">
    <property type="component" value="Unassembled WGS sequence"/>
</dbReference>
<protein>
    <submittedName>
        <fullName evidence="2">Uncharacterized protein</fullName>
    </submittedName>
</protein>
<evidence type="ECO:0000256" key="1">
    <source>
        <dbReference type="SAM" id="MobiDB-lite"/>
    </source>
</evidence>
<keyword evidence="3" id="KW-1185">Reference proteome</keyword>
<feature type="compositionally biased region" description="Low complexity" evidence="1">
    <location>
        <begin position="159"/>
        <end position="172"/>
    </location>
</feature>
<feature type="region of interest" description="Disordered" evidence="1">
    <location>
        <begin position="224"/>
        <end position="274"/>
    </location>
</feature>
<dbReference type="EMBL" id="KN847044">
    <property type="protein sequence ID" value="KIW25198.1"/>
    <property type="molecule type" value="Genomic_DNA"/>
</dbReference>